<keyword evidence="3" id="KW-0547">Nucleotide-binding</keyword>
<dbReference type="RefSeq" id="WP_167797340.1">
    <property type="nucleotide sequence ID" value="NZ_CP050692.1"/>
</dbReference>
<dbReference type="Pfam" id="PF13175">
    <property type="entry name" value="AAA_15"/>
    <property type="match status" value="1"/>
</dbReference>
<feature type="domain" description="Endonuclease GajA/Old nuclease/RecF-like AAA" evidence="2">
    <location>
        <begin position="1"/>
        <end position="51"/>
    </location>
</feature>
<dbReference type="Gene3D" id="3.40.50.300">
    <property type="entry name" value="P-loop containing nucleotide triphosphate hydrolases"/>
    <property type="match status" value="1"/>
</dbReference>
<sequence>MLVTSVEIEAFRNITNKQTMAVDPQVTCLIGKNESGKTTILKALHRLNPANNADDFHVTTDYPRRHLSRDRRSKNLDKVAPVTAMFALEDADVDALEDVVGVRPPAGTYVKASRLYDGSLRAEVYCTLGDILSHVFEEAGVDNTDDREAIAGDHTSIEAVSAAAKARAREVGAGKKTARVKAIEKIPVELDRHKQYVEENLDDEQHEQLIELLPRFFYFSTYELLPGECDLHALAERAKAKQWKRGDETMMSLPGRGGAGRLPGRGLRQPQAELQAASLLEAERRPYRRLRHRSDRHAPRPQRSAAATPPASQDRAA</sequence>
<accession>A0AAE6YEV1</accession>
<dbReference type="Proteomes" id="UP000502504">
    <property type="component" value="Chromosome"/>
</dbReference>
<keyword evidence="3" id="KW-0067">ATP-binding</keyword>
<dbReference type="GO" id="GO:0005524">
    <property type="term" value="F:ATP binding"/>
    <property type="evidence" value="ECO:0007669"/>
    <property type="project" value="UniProtKB-KW"/>
</dbReference>
<gene>
    <name evidence="3" type="ORF">HCX60_38285</name>
</gene>
<feature type="compositionally biased region" description="Low complexity" evidence="1">
    <location>
        <begin position="264"/>
        <end position="280"/>
    </location>
</feature>
<evidence type="ECO:0000256" key="1">
    <source>
        <dbReference type="SAM" id="MobiDB-lite"/>
    </source>
</evidence>
<organism evidence="3 4">
    <name type="scientific">Streptomyces antibioticus</name>
    <dbReference type="NCBI Taxonomy" id="1890"/>
    <lineage>
        <taxon>Bacteria</taxon>
        <taxon>Bacillati</taxon>
        <taxon>Actinomycetota</taxon>
        <taxon>Actinomycetes</taxon>
        <taxon>Kitasatosporales</taxon>
        <taxon>Streptomycetaceae</taxon>
        <taxon>Streptomyces</taxon>
    </lineage>
</organism>
<protein>
    <submittedName>
        <fullName evidence="3">ATP-binding protein</fullName>
    </submittedName>
</protein>
<evidence type="ECO:0000259" key="2">
    <source>
        <dbReference type="Pfam" id="PF13175"/>
    </source>
</evidence>
<reference evidence="3 4" key="1">
    <citation type="submission" date="2020-03" db="EMBL/GenBank/DDBJ databases">
        <title>Is there a link between lipid content and antibiotic production in Streptomyces?</title>
        <authorList>
            <person name="David M."/>
            <person name="Lejeune C."/>
            <person name="Abreu S."/>
            <person name="Thibessard A."/>
            <person name="Leblond P."/>
            <person name="Chaminade P."/>
            <person name="Virolle M.-J."/>
        </authorList>
    </citation>
    <scope>NUCLEOTIDE SEQUENCE [LARGE SCALE GENOMIC DNA]</scope>
    <source>
        <strain evidence="3 4">DSM 41481</strain>
    </source>
</reference>
<proteinExistence type="predicted"/>
<evidence type="ECO:0000313" key="4">
    <source>
        <dbReference type="Proteomes" id="UP000502504"/>
    </source>
</evidence>
<evidence type="ECO:0000313" key="3">
    <source>
        <dbReference type="EMBL" id="QIT48633.1"/>
    </source>
</evidence>
<dbReference type="EMBL" id="CP050692">
    <property type="protein sequence ID" value="QIT48633.1"/>
    <property type="molecule type" value="Genomic_DNA"/>
</dbReference>
<dbReference type="InterPro" id="IPR027417">
    <property type="entry name" value="P-loop_NTPase"/>
</dbReference>
<dbReference type="SUPFAM" id="SSF52540">
    <property type="entry name" value="P-loop containing nucleoside triphosphate hydrolases"/>
    <property type="match status" value="1"/>
</dbReference>
<feature type="compositionally biased region" description="Basic residues" evidence="1">
    <location>
        <begin position="286"/>
        <end position="295"/>
    </location>
</feature>
<dbReference type="InterPro" id="IPR041685">
    <property type="entry name" value="AAA_GajA/Old/RecF-like"/>
</dbReference>
<name>A0AAE6YEV1_STRAT</name>
<dbReference type="AlphaFoldDB" id="A0AAE6YEV1"/>
<feature type="region of interest" description="Disordered" evidence="1">
    <location>
        <begin position="245"/>
        <end position="317"/>
    </location>
</feature>